<evidence type="ECO:0000256" key="1">
    <source>
        <dbReference type="SAM" id="MobiDB-lite"/>
    </source>
</evidence>
<sequence>MAKIDGKYITVETEAPDYPVTVTEQPVEKGVNLVDHVQAGAWTMSLSGLIVGPDADKTRAYIVAAKDKGKVVRYVGRNRFTGVITAFSTSHDYTVANGMTFSMDLREVRIATSSYVATLPAPVKAQAAAVANKGTQQPKNKSKSKGKGKGGKKKTASTKSNKATSASSVINKPTRAPIKPGNKWGTGNLQ</sequence>
<feature type="compositionally biased region" description="Basic residues" evidence="1">
    <location>
        <begin position="140"/>
        <end position="156"/>
    </location>
</feature>
<gene>
    <name evidence="3" type="ORF">PSTEL_09695</name>
</gene>
<proteinExistence type="predicted"/>
<dbReference type="KEGG" id="pste:PSTEL_09695"/>
<feature type="compositionally biased region" description="Low complexity" evidence="1">
    <location>
        <begin position="157"/>
        <end position="168"/>
    </location>
</feature>
<dbReference type="RefSeq" id="WP_038694774.1">
    <property type="nucleotide sequence ID" value="NZ_CP009286.1"/>
</dbReference>
<evidence type="ECO:0000313" key="4">
    <source>
        <dbReference type="Proteomes" id="UP000029507"/>
    </source>
</evidence>
<evidence type="ECO:0000259" key="2">
    <source>
        <dbReference type="Pfam" id="PF21821"/>
    </source>
</evidence>
<reference evidence="3 4" key="1">
    <citation type="submission" date="2014-08" db="EMBL/GenBank/DDBJ databases">
        <title>Comparative genomics of the Paenibacillus odorifer group.</title>
        <authorList>
            <person name="den Bakker H.C."/>
            <person name="Tsai Y.-C."/>
            <person name="Martin N."/>
            <person name="Korlach J."/>
            <person name="Wiedmann M."/>
        </authorList>
    </citation>
    <scope>NUCLEOTIDE SEQUENCE [LARGE SCALE GENOMIC DNA]</scope>
    <source>
        <strain evidence="3 4">DSM 14472</strain>
    </source>
</reference>
<name>A0A089LVR5_9BACL</name>
<keyword evidence="4" id="KW-1185">Reference proteome</keyword>
<dbReference type="Proteomes" id="UP000029507">
    <property type="component" value="Chromosome"/>
</dbReference>
<feature type="region of interest" description="Disordered" evidence="1">
    <location>
        <begin position="129"/>
        <end position="190"/>
    </location>
</feature>
<feature type="domain" description="Dit-like phage tail protein N-terminal" evidence="2">
    <location>
        <begin position="11"/>
        <end position="118"/>
    </location>
</feature>
<dbReference type="EMBL" id="CP009286">
    <property type="protein sequence ID" value="AIQ63318.1"/>
    <property type="molecule type" value="Genomic_DNA"/>
</dbReference>
<dbReference type="InterPro" id="IPR048494">
    <property type="entry name" value="Dit-like_N"/>
</dbReference>
<accession>A0A089LVR5</accession>
<evidence type="ECO:0000313" key="3">
    <source>
        <dbReference type="EMBL" id="AIQ63318.1"/>
    </source>
</evidence>
<organism evidence="3 4">
    <name type="scientific">Paenibacillus stellifer</name>
    <dbReference type="NCBI Taxonomy" id="169760"/>
    <lineage>
        <taxon>Bacteria</taxon>
        <taxon>Bacillati</taxon>
        <taxon>Bacillota</taxon>
        <taxon>Bacilli</taxon>
        <taxon>Bacillales</taxon>
        <taxon>Paenibacillaceae</taxon>
        <taxon>Paenibacillus</taxon>
    </lineage>
</organism>
<dbReference type="Pfam" id="PF21821">
    <property type="entry name" value="Dit_like"/>
    <property type="match status" value="1"/>
</dbReference>
<dbReference type="AlphaFoldDB" id="A0A089LVR5"/>
<dbReference type="HOGENOM" id="CLU_1538568_0_0_9"/>
<protein>
    <recommendedName>
        <fullName evidence="2">Dit-like phage tail protein N-terminal domain-containing protein</fullName>
    </recommendedName>
</protein>
<dbReference type="STRING" id="169760.PSTEL_09695"/>